<keyword evidence="9" id="KW-0411">Iron-sulfur</keyword>
<feature type="transmembrane region" description="Helical" evidence="11">
    <location>
        <begin position="12"/>
        <end position="30"/>
    </location>
</feature>
<dbReference type="InterPro" id="IPR036197">
    <property type="entry name" value="NarG-like_sf"/>
</dbReference>
<dbReference type="PROSITE" id="PS51379">
    <property type="entry name" value="4FE4S_FER_2"/>
    <property type="match status" value="1"/>
</dbReference>
<dbReference type="PANTHER" id="PTHR43255">
    <property type="entry name" value="IRON-SULFUR-BINDING OXIDOREDUCTASE FADF-RELATED-RELATED"/>
    <property type="match status" value="1"/>
</dbReference>
<comment type="subcellular location">
    <subcellularLocation>
        <location evidence="1">Cell membrane</location>
        <topology evidence="1">Multi-pass membrane protein</topology>
    </subcellularLocation>
</comment>
<evidence type="ECO:0000313" key="13">
    <source>
        <dbReference type="EMBL" id="KUG04009.1"/>
    </source>
</evidence>
<dbReference type="GO" id="GO:0051539">
    <property type="term" value="F:4 iron, 4 sulfur cluster binding"/>
    <property type="evidence" value="ECO:0007669"/>
    <property type="project" value="UniProtKB-KW"/>
</dbReference>
<dbReference type="Pfam" id="PF02665">
    <property type="entry name" value="Nitrate_red_gam"/>
    <property type="match status" value="1"/>
</dbReference>
<dbReference type="InterPro" id="IPR017900">
    <property type="entry name" value="4Fe4S_Fe_S_CS"/>
</dbReference>
<accession>A0A0W8E6C2</accession>
<keyword evidence="8" id="KW-0408">Iron</keyword>
<evidence type="ECO:0000256" key="3">
    <source>
        <dbReference type="ARBA" id="ARBA00022485"/>
    </source>
</evidence>
<keyword evidence="3" id="KW-0004">4Fe-4S</keyword>
<evidence type="ECO:0000256" key="9">
    <source>
        <dbReference type="ARBA" id="ARBA00023014"/>
    </source>
</evidence>
<dbReference type="SUPFAM" id="SSF46548">
    <property type="entry name" value="alpha-helical ferredoxin"/>
    <property type="match status" value="1"/>
</dbReference>
<evidence type="ECO:0000256" key="2">
    <source>
        <dbReference type="ARBA" id="ARBA00022475"/>
    </source>
</evidence>
<evidence type="ECO:0000256" key="1">
    <source>
        <dbReference type="ARBA" id="ARBA00004651"/>
    </source>
</evidence>
<dbReference type="InterPro" id="IPR004017">
    <property type="entry name" value="Cys_rich_dom"/>
</dbReference>
<evidence type="ECO:0000256" key="7">
    <source>
        <dbReference type="ARBA" id="ARBA00023002"/>
    </source>
</evidence>
<dbReference type="Gene3D" id="1.10.1060.10">
    <property type="entry name" value="Alpha-helical ferredoxin"/>
    <property type="match status" value="1"/>
</dbReference>
<name>A0A0W8E6C2_9ZZZZ</name>
<organism evidence="13">
    <name type="scientific">hydrocarbon metagenome</name>
    <dbReference type="NCBI Taxonomy" id="938273"/>
    <lineage>
        <taxon>unclassified sequences</taxon>
        <taxon>metagenomes</taxon>
        <taxon>ecological metagenomes</taxon>
    </lineage>
</organism>
<dbReference type="AlphaFoldDB" id="A0A0W8E6C2"/>
<dbReference type="PROSITE" id="PS00198">
    <property type="entry name" value="4FE4S_FER_1"/>
    <property type="match status" value="2"/>
</dbReference>
<keyword evidence="10 11" id="KW-0472">Membrane</keyword>
<feature type="transmembrane region" description="Helical" evidence="11">
    <location>
        <begin position="107"/>
        <end position="130"/>
    </location>
</feature>
<keyword evidence="7" id="KW-0560">Oxidoreductase</keyword>
<dbReference type="InterPro" id="IPR023234">
    <property type="entry name" value="NarG-like_domain"/>
</dbReference>
<dbReference type="PANTHER" id="PTHR43255:SF1">
    <property type="entry name" value="IRON-SULFUR-BINDING OXIDOREDUCTASE FADF-RELATED"/>
    <property type="match status" value="1"/>
</dbReference>
<evidence type="ECO:0000256" key="8">
    <source>
        <dbReference type="ARBA" id="ARBA00023004"/>
    </source>
</evidence>
<protein>
    <submittedName>
        <fullName evidence="13">Fe-s oxidoreductase</fullName>
    </submittedName>
</protein>
<keyword evidence="5" id="KW-0479">Metal-binding</keyword>
<feature type="domain" description="4Fe-4S ferredoxin-type" evidence="12">
    <location>
        <begin position="277"/>
        <end position="307"/>
    </location>
</feature>
<feature type="transmembrane region" description="Helical" evidence="11">
    <location>
        <begin position="74"/>
        <end position="95"/>
    </location>
</feature>
<dbReference type="Gene3D" id="1.20.950.20">
    <property type="entry name" value="Transmembrane di-heme cytochromes, Chain C"/>
    <property type="match status" value="1"/>
</dbReference>
<keyword evidence="4 11" id="KW-0812">Transmembrane</keyword>
<feature type="transmembrane region" description="Helical" evidence="11">
    <location>
        <begin position="223"/>
        <end position="247"/>
    </location>
</feature>
<dbReference type="GO" id="GO:0046872">
    <property type="term" value="F:metal ion binding"/>
    <property type="evidence" value="ECO:0007669"/>
    <property type="project" value="UniProtKB-KW"/>
</dbReference>
<reference evidence="13" key="1">
    <citation type="journal article" date="2015" name="Proc. Natl. Acad. Sci. U.S.A.">
        <title>Networks of energetic and metabolic interactions define dynamics in microbial communities.</title>
        <authorList>
            <person name="Embree M."/>
            <person name="Liu J.K."/>
            <person name="Al-Bassam M.M."/>
            <person name="Zengler K."/>
        </authorList>
    </citation>
    <scope>NUCLEOTIDE SEQUENCE</scope>
</reference>
<evidence type="ECO:0000256" key="6">
    <source>
        <dbReference type="ARBA" id="ARBA00022989"/>
    </source>
</evidence>
<dbReference type="InterPro" id="IPR017896">
    <property type="entry name" value="4Fe4S_Fe-S-bd"/>
</dbReference>
<keyword evidence="6 11" id="KW-1133">Transmembrane helix</keyword>
<evidence type="ECO:0000256" key="11">
    <source>
        <dbReference type="SAM" id="Phobius"/>
    </source>
</evidence>
<dbReference type="Pfam" id="PF13183">
    <property type="entry name" value="Fer4_8"/>
    <property type="match status" value="1"/>
</dbReference>
<evidence type="ECO:0000256" key="4">
    <source>
        <dbReference type="ARBA" id="ARBA00022692"/>
    </source>
</evidence>
<sequence>MRVVGANIPYEWIIYILMLFPIGIFLYGVLQRVRIWRLGKGEQHRMDHPVTRIWSLISNTFGQKQVIRKPAIGWMHFFLFWGFVFLFLATAAWGMWSKINFPPMVGITYIIASAIADITGLLAMIGILILAITRYIVRPDRLNDTRALDGWILLLIFAILFTGYVIEGARIAAQIQLSTDAQIAYEQSASPVGWIFAGMFNGSSVAGILLWHRYLWWFHMLIAFIFIASVPFTKLWHIFTGMIAYYVRDLDPSHIRMVHNIEEAESFGVENIEAFGWKDLMDLDACIRCGRCQEACPAYNTGKLLNPKITVIQAMKQHLDNKAPYLLKAIPALDDTLAFTDEEDAVVSGAADASLIYEVVTPDVLWACTNCRGCVYHCPMFIEHIDKITEMRRNLVMWQGDMPGEAQSAFTNMERNYNPWGVGWASRSDWLQEQGIRDMVNLVPEDGKEFEYLLFGGCAVAFDDRFKRVGEALVKILHLAHVSFAYLGTEEHCCGDSARRLGNEYLYQTTAAYNIETFNKYEVKKIICICPHGYNVIKNEYPQMNGIYEVYHYTEILQKLLAEGKLKTDSSEPFRLSYHDSCFLGRHNGIYNAPRDILKASGGSITPLDTSKQFGFCCGAGGGRMWLEEEAVDGFKRINEARAEQLIKDNPEIIATNCPFCLTMISDGVKAADQSESLKVMDLAEILFSRLKQ</sequence>
<feature type="transmembrane region" description="Helical" evidence="11">
    <location>
        <begin position="192"/>
        <end position="211"/>
    </location>
</feature>
<evidence type="ECO:0000256" key="5">
    <source>
        <dbReference type="ARBA" id="ARBA00022723"/>
    </source>
</evidence>
<gene>
    <name evidence="13" type="ORF">ASZ90_018598</name>
</gene>
<feature type="transmembrane region" description="Helical" evidence="11">
    <location>
        <begin position="151"/>
        <end position="172"/>
    </location>
</feature>
<dbReference type="Pfam" id="PF02754">
    <property type="entry name" value="CCG"/>
    <property type="match status" value="2"/>
</dbReference>
<dbReference type="SUPFAM" id="SSF103501">
    <property type="entry name" value="Respiratory nitrate reductase 1 gamma chain"/>
    <property type="match status" value="1"/>
</dbReference>
<dbReference type="GO" id="GO:0005886">
    <property type="term" value="C:plasma membrane"/>
    <property type="evidence" value="ECO:0007669"/>
    <property type="project" value="UniProtKB-SubCell"/>
</dbReference>
<keyword evidence="2" id="KW-1003">Cell membrane</keyword>
<dbReference type="InterPro" id="IPR009051">
    <property type="entry name" value="Helical_ferredxn"/>
</dbReference>
<proteinExistence type="predicted"/>
<dbReference type="GO" id="GO:0016491">
    <property type="term" value="F:oxidoreductase activity"/>
    <property type="evidence" value="ECO:0007669"/>
    <property type="project" value="UniProtKB-KW"/>
</dbReference>
<evidence type="ECO:0000256" key="10">
    <source>
        <dbReference type="ARBA" id="ARBA00023136"/>
    </source>
</evidence>
<dbReference type="EMBL" id="LNQE01001862">
    <property type="protein sequence ID" value="KUG04009.1"/>
    <property type="molecule type" value="Genomic_DNA"/>
</dbReference>
<dbReference type="InterPro" id="IPR051460">
    <property type="entry name" value="HdrC_iron-sulfur_subunit"/>
</dbReference>
<comment type="caution">
    <text evidence="13">The sequence shown here is derived from an EMBL/GenBank/DDBJ whole genome shotgun (WGS) entry which is preliminary data.</text>
</comment>
<evidence type="ECO:0000259" key="12">
    <source>
        <dbReference type="PROSITE" id="PS51379"/>
    </source>
</evidence>